<comment type="similarity">
    <text evidence="2 7">Belongs to the purine-cytosine permease (2.A.39) family.</text>
</comment>
<dbReference type="RefSeq" id="WP_138123430.1">
    <property type="nucleotide sequence ID" value="NZ_SWLG01000002.1"/>
</dbReference>
<accession>A0A5R9F560</accession>
<evidence type="ECO:0000256" key="6">
    <source>
        <dbReference type="ARBA" id="ARBA00023136"/>
    </source>
</evidence>
<dbReference type="PANTHER" id="PTHR30569:SF0">
    <property type="entry name" value="CYTOSINE PERMEASE"/>
    <property type="match status" value="1"/>
</dbReference>
<dbReference type="Proteomes" id="UP000308230">
    <property type="component" value="Unassembled WGS sequence"/>
</dbReference>
<comment type="subcellular location">
    <subcellularLocation>
        <location evidence="1">Membrane</location>
        <topology evidence="1">Multi-pass membrane protein</topology>
    </subcellularLocation>
</comment>
<feature type="transmembrane region" description="Helical" evidence="8">
    <location>
        <begin position="54"/>
        <end position="78"/>
    </location>
</feature>
<dbReference type="GO" id="GO:0015209">
    <property type="term" value="F:cytosine transmembrane transporter activity"/>
    <property type="evidence" value="ECO:0007669"/>
    <property type="project" value="InterPro"/>
</dbReference>
<evidence type="ECO:0000256" key="2">
    <source>
        <dbReference type="ARBA" id="ARBA00008974"/>
    </source>
</evidence>
<proteinExistence type="inferred from homology"/>
<dbReference type="OrthoDB" id="9787279at2"/>
<organism evidence="9 10">
    <name type="scientific">Exobacillus caeni</name>
    <dbReference type="NCBI Taxonomy" id="2574798"/>
    <lineage>
        <taxon>Bacteria</taxon>
        <taxon>Bacillati</taxon>
        <taxon>Bacillota</taxon>
        <taxon>Bacilli</taxon>
        <taxon>Bacillales</taxon>
        <taxon>Guptibacillaceae</taxon>
        <taxon>Exobacillus</taxon>
    </lineage>
</organism>
<evidence type="ECO:0000313" key="10">
    <source>
        <dbReference type="Proteomes" id="UP000308230"/>
    </source>
</evidence>
<keyword evidence="4 8" id="KW-0812">Transmembrane</keyword>
<feature type="transmembrane region" description="Helical" evidence="8">
    <location>
        <begin position="99"/>
        <end position="118"/>
    </location>
</feature>
<evidence type="ECO:0000256" key="5">
    <source>
        <dbReference type="ARBA" id="ARBA00022989"/>
    </source>
</evidence>
<feature type="transmembrane region" description="Helical" evidence="8">
    <location>
        <begin position="169"/>
        <end position="189"/>
    </location>
</feature>
<keyword evidence="6 7" id="KW-0472">Membrane</keyword>
<dbReference type="GO" id="GO:0005886">
    <property type="term" value="C:plasma membrane"/>
    <property type="evidence" value="ECO:0007669"/>
    <property type="project" value="TreeGrafter"/>
</dbReference>
<feature type="transmembrane region" description="Helical" evidence="8">
    <location>
        <begin position="415"/>
        <end position="437"/>
    </location>
</feature>
<feature type="transmembrane region" description="Helical" evidence="8">
    <location>
        <begin position="201"/>
        <end position="219"/>
    </location>
</feature>
<dbReference type="PIRSF" id="PIRSF002744">
    <property type="entry name" value="Pur-cyt_permease"/>
    <property type="match status" value="1"/>
</dbReference>
<protein>
    <submittedName>
        <fullName evidence="9">Cytosine permease</fullName>
    </submittedName>
</protein>
<evidence type="ECO:0000256" key="3">
    <source>
        <dbReference type="ARBA" id="ARBA00022448"/>
    </source>
</evidence>
<feature type="transmembrane region" description="Helical" evidence="8">
    <location>
        <begin position="283"/>
        <end position="304"/>
    </location>
</feature>
<keyword evidence="3 7" id="KW-0813">Transport</keyword>
<keyword evidence="10" id="KW-1185">Reference proteome</keyword>
<feature type="transmembrane region" description="Helical" evidence="8">
    <location>
        <begin position="391"/>
        <end position="409"/>
    </location>
</feature>
<feature type="transmembrane region" description="Helical" evidence="8">
    <location>
        <begin position="240"/>
        <end position="263"/>
    </location>
</feature>
<evidence type="ECO:0000256" key="1">
    <source>
        <dbReference type="ARBA" id="ARBA00004141"/>
    </source>
</evidence>
<dbReference type="PANTHER" id="PTHR30569">
    <property type="entry name" value="CYTOSINE TRANSPORTER CODB"/>
    <property type="match status" value="1"/>
</dbReference>
<keyword evidence="5 8" id="KW-1133">Transmembrane helix</keyword>
<dbReference type="InterPro" id="IPR026030">
    <property type="entry name" value="Pur-cyt_permease_Fcy2/21/22"/>
</dbReference>
<sequence>MSQFTERFGHDSISPTSKSERSMNFFSTFALWLAANVVITSVMTGMMFVPDISFTNAMLAILIGSAIGAIPLALTGSIGTRTGLPTMVMTRASFGQKGAVLPAIVNTIVLIGWSWIQAYMAGLSLNYAIEYTTGYSNINLFVVLTEILVVGITIYGHRGVESIEKWVSVAMLILSAVVFAKLFTTYNVASLVQMEVSENPAVSGIIAFDIVVATAFSWMSSVCDFNRYCKSVKTGMWATYSGYLLASLIAMGLGAVVSGFSILSNMEQTYDPTVLLSAYGFGLVASIVVFFSVLSTNVMALYSATMSIMNVLPKTGFWKPALILGIMCTLGALLKETLMANFFNFILLIATLFIPVFSIVLADFFLVKKGHYDAEDIAYDNKGLYRYQKGINIAAYVTYILGAVFAYYFTYVQPLSIGATILTFLLSGGLYYGIMAASGQLSSHKKSEPEIPNKLEA</sequence>
<feature type="transmembrane region" description="Helical" evidence="8">
    <location>
        <begin position="316"/>
        <end position="334"/>
    </location>
</feature>
<evidence type="ECO:0000256" key="7">
    <source>
        <dbReference type="PIRNR" id="PIRNR002744"/>
    </source>
</evidence>
<evidence type="ECO:0000313" key="9">
    <source>
        <dbReference type="EMBL" id="TLS38657.1"/>
    </source>
</evidence>
<name>A0A5R9F560_9BACL</name>
<comment type="caution">
    <text evidence="9">The sequence shown here is derived from an EMBL/GenBank/DDBJ whole genome shotgun (WGS) entry which is preliminary data.</text>
</comment>
<feature type="transmembrane region" description="Helical" evidence="8">
    <location>
        <begin position="346"/>
        <end position="367"/>
    </location>
</feature>
<dbReference type="CDD" id="cd11484">
    <property type="entry name" value="SLC-NCS1sbd_CobB-like"/>
    <property type="match status" value="1"/>
</dbReference>
<reference evidence="9 10" key="1">
    <citation type="submission" date="2019-04" db="EMBL/GenBank/DDBJ databases">
        <title>Bacillus caeni sp. nov., a bacterium isolated from mangrove sediment.</title>
        <authorList>
            <person name="Huang H."/>
            <person name="Mo K."/>
            <person name="Hu Y."/>
        </authorList>
    </citation>
    <scope>NUCLEOTIDE SEQUENCE [LARGE SCALE GENOMIC DNA]</scope>
    <source>
        <strain evidence="9 10">HB172195</strain>
    </source>
</reference>
<dbReference type="Gene3D" id="1.10.4160.10">
    <property type="entry name" value="Hydantoin permease"/>
    <property type="match status" value="1"/>
</dbReference>
<dbReference type="AlphaFoldDB" id="A0A5R9F560"/>
<dbReference type="Pfam" id="PF02133">
    <property type="entry name" value="Transp_cyt_pur"/>
    <property type="match status" value="1"/>
</dbReference>
<dbReference type="EMBL" id="SWLG01000002">
    <property type="protein sequence ID" value="TLS38657.1"/>
    <property type="molecule type" value="Genomic_DNA"/>
</dbReference>
<feature type="transmembrane region" description="Helical" evidence="8">
    <location>
        <begin position="138"/>
        <end position="157"/>
    </location>
</feature>
<feature type="transmembrane region" description="Helical" evidence="8">
    <location>
        <begin position="25"/>
        <end position="48"/>
    </location>
</feature>
<evidence type="ECO:0000256" key="4">
    <source>
        <dbReference type="ARBA" id="ARBA00022692"/>
    </source>
</evidence>
<gene>
    <name evidence="9" type="ORF">FCL54_03920</name>
</gene>
<dbReference type="InterPro" id="IPR001248">
    <property type="entry name" value="Pur-cyt_permease"/>
</dbReference>
<dbReference type="InterPro" id="IPR030191">
    <property type="entry name" value="CodB"/>
</dbReference>
<evidence type="ECO:0000256" key="8">
    <source>
        <dbReference type="SAM" id="Phobius"/>
    </source>
</evidence>